<comment type="caution">
    <text evidence="1">The sequence shown here is derived from an EMBL/GenBank/DDBJ whole genome shotgun (WGS) entry which is preliminary data.</text>
</comment>
<dbReference type="STRING" id="1798474.A2118_00130"/>
<evidence type="ECO:0008006" key="3">
    <source>
        <dbReference type="Google" id="ProtNLM"/>
    </source>
</evidence>
<name>A0A1F6BSH0_9BACT</name>
<reference evidence="1 2" key="1">
    <citation type="journal article" date="2016" name="Nat. Commun.">
        <title>Thousands of microbial genomes shed light on interconnected biogeochemical processes in an aquifer system.</title>
        <authorList>
            <person name="Anantharaman K."/>
            <person name="Brown C.T."/>
            <person name="Hug L.A."/>
            <person name="Sharon I."/>
            <person name="Castelle C.J."/>
            <person name="Probst A.J."/>
            <person name="Thomas B.C."/>
            <person name="Singh A."/>
            <person name="Wilkins M.J."/>
            <person name="Karaoz U."/>
            <person name="Brodie E.L."/>
            <person name="Williams K.H."/>
            <person name="Hubbard S.S."/>
            <person name="Banfield J.F."/>
        </authorList>
    </citation>
    <scope>NUCLEOTIDE SEQUENCE [LARGE SCALE GENOMIC DNA]</scope>
</reference>
<dbReference type="AlphaFoldDB" id="A0A1F6BSH0"/>
<gene>
    <name evidence="1" type="ORF">A2118_00130</name>
</gene>
<sequence length="103" mass="11763">MVHPYQGHYAYDATVIGKWDSTAIGVYYCGYINSTDGLLYPHYIGKGTGEEGMRGRLLSHLREEYWPDVVHFGLCFCDTAAEADAFEVREIKRCQPKCNKQHI</sequence>
<evidence type="ECO:0000313" key="1">
    <source>
        <dbReference type="EMBL" id="OGG39885.1"/>
    </source>
</evidence>
<protein>
    <recommendedName>
        <fullName evidence="3">GIY-YIG domain-containing protein</fullName>
    </recommendedName>
</protein>
<proteinExistence type="predicted"/>
<dbReference type="EMBL" id="MFKN01000038">
    <property type="protein sequence ID" value="OGG39885.1"/>
    <property type="molecule type" value="Genomic_DNA"/>
</dbReference>
<evidence type="ECO:0000313" key="2">
    <source>
        <dbReference type="Proteomes" id="UP000179014"/>
    </source>
</evidence>
<dbReference type="Proteomes" id="UP000179014">
    <property type="component" value="Unassembled WGS sequence"/>
</dbReference>
<accession>A0A1F6BSH0</accession>
<organism evidence="1 2">
    <name type="scientific">Candidatus Kaiserbacteria bacterium GWA2_50_9</name>
    <dbReference type="NCBI Taxonomy" id="1798474"/>
    <lineage>
        <taxon>Bacteria</taxon>
        <taxon>Candidatus Kaiseribacteriota</taxon>
    </lineage>
</organism>